<protein>
    <recommendedName>
        <fullName evidence="4">Secreted protein</fullName>
    </recommendedName>
</protein>
<dbReference type="EMBL" id="BSPC01000097">
    <property type="protein sequence ID" value="GLS24263.1"/>
    <property type="molecule type" value="Genomic_DNA"/>
</dbReference>
<feature type="signal peptide" evidence="1">
    <location>
        <begin position="1"/>
        <end position="24"/>
    </location>
</feature>
<keyword evidence="1" id="KW-0732">Signal</keyword>
<evidence type="ECO:0008006" key="4">
    <source>
        <dbReference type="Google" id="ProtNLM"/>
    </source>
</evidence>
<gene>
    <name evidence="2" type="ORF">GCM10007874_72840</name>
</gene>
<evidence type="ECO:0000313" key="3">
    <source>
        <dbReference type="Proteomes" id="UP001156882"/>
    </source>
</evidence>
<organism evidence="2 3">
    <name type="scientific">Labrys miyagiensis</name>
    <dbReference type="NCBI Taxonomy" id="346912"/>
    <lineage>
        <taxon>Bacteria</taxon>
        <taxon>Pseudomonadati</taxon>
        <taxon>Pseudomonadota</taxon>
        <taxon>Alphaproteobacteria</taxon>
        <taxon>Hyphomicrobiales</taxon>
        <taxon>Xanthobacteraceae</taxon>
        <taxon>Labrys</taxon>
    </lineage>
</organism>
<keyword evidence="3" id="KW-1185">Reference proteome</keyword>
<evidence type="ECO:0000313" key="2">
    <source>
        <dbReference type="EMBL" id="GLS24263.1"/>
    </source>
</evidence>
<proteinExistence type="predicted"/>
<reference evidence="3" key="1">
    <citation type="journal article" date="2019" name="Int. J. Syst. Evol. Microbiol.">
        <title>The Global Catalogue of Microorganisms (GCM) 10K type strain sequencing project: providing services to taxonomists for standard genome sequencing and annotation.</title>
        <authorList>
            <consortium name="The Broad Institute Genomics Platform"/>
            <consortium name="The Broad Institute Genome Sequencing Center for Infectious Disease"/>
            <person name="Wu L."/>
            <person name="Ma J."/>
        </authorList>
    </citation>
    <scope>NUCLEOTIDE SEQUENCE [LARGE SCALE GENOMIC DNA]</scope>
    <source>
        <strain evidence="3">NBRC 101365</strain>
    </source>
</reference>
<feature type="chain" id="PRO_5047479970" description="Secreted protein" evidence="1">
    <location>
        <begin position="25"/>
        <end position="86"/>
    </location>
</feature>
<sequence>MKYALKMTATLAVALAYTTSLAYADCESDMLQLEQALNKPGLTPEAKAALDKATTVSVAAMKKDDDATCHKAIAEALAKAGIPMTP</sequence>
<dbReference type="Proteomes" id="UP001156882">
    <property type="component" value="Unassembled WGS sequence"/>
</dbReference>
<accession>A0ABQ6CWS2</accession>
<evidence type="ECO:0000256" key="1">
    <source>
        <dbReference type="SAM" id="SignalP"/>
    </source>
</evidence>
<comment type="caution">
    <text evidence="2">The sequence shown here is derived from an EMBL/GenBank/DDBJ whole genome shotgun (WGS) entry which is preliminary data.</text>
</comment>
<dbReference type="RefSeq" id="WP_284317182.1">
    <property type="nucleotide sequence ID" value="NZ_BSPC01000097.1"/>
</dbReference>
<name>A0ABQ6CWS2_9HYPH</name>